<dbReference type="KEGG" id="iva:Isova_1005"/>
<sequence>MSVDGGRHDPERGAAMVEFLGATVILLLPLVYLVLTLAQVQAGTFAVEGAAREAARAVVTASSSAEGAARAQAAVGIALADQGFDGGGSLRLECSHDPCLTPGGTVATEVRLAVPLPFVPEALRSWVPLEIPVEAAHVGSVDQYGQARP</sequence>
<dbReference type="AlphaFoldDB" id="F6FQB3"/>
<dbReference type="RefSeq" id="WP_013838180.1">
    <property type="nucleotide sequence ID" value="NC_015588.1"/>
</dbReference>
<evidence type="ECO:0000256" key="1">
    <source>
        <dbReference type="SAM" id="Phobius"/>
    </source>
</evidence>
<reference evidence="2 3" key="1">
    <citation type="submission" date="2011-05" db="EMBL/GenBank/DDBJ databases">
        <title>Complete sequence of Isoptericola variabilis 225.</title>
        <authorList>
            <consortium name="US DOE Joint Genome Institute"/>
            <person name="Lucas S."/>
            <person name="Han J."/>
            <person name="Lapidus A."/>
            <person name="Cheng J.-F."/>
            <person name="Goodwin L."/>
            <person name="Pitluck S."/>
            <person name="Peters L."/>
            <person name="Mikhailova N."/>
            <person name="Zeytun A."/>
            <person name="Han C."/>
            <person name="Tapia R."/>
            <person name="Land M."/>
            <person name="Hauser L."/>
            <person name="Kyrpides N."/>
            <person name="Ivanova N."/>
            <person name="Pagani I."/>
            <person name="Siebers A."/>
            <person name="Allgaier M."/>
            <person name="Thelen M."/>
            <person name="Hugenholtz P."/>
            <person name="Gladden J."/>
            <person name="Woyke T."/>
        </authorList>
    </citation>
    <scope>NUCLEOTIDE SEQUENCE [LARGE SCALE GENOMIC DNA]</scope>
    <source>
        <strain evidence="3">225</strain>
    </source>
</reference>
<dbReference type="STRING" id="743718.Isova_1005"/>
<name>F6FQB3_ISOV2</name>
<keyword evidence="1" id="KW-0812">Transmembrane</keyword>
<feature type="transmembrane region" description="Helical" evidence="1">
    <location>
        <begin position="15"/>
        <end position="35"/>
    </location>
</feature>
<proteinExistence type="predicted"/>
<dbReference type="Proteomes" id="UP000009236">
    <property type="component" value="Chromosome"/>
</dbReference>
<dbReference type="eggNOG" id="ENOG503343S">
    <property type="taxonomic scope" value="Bacteria"/>
</dbReference>
<keyword evidence="1" id="KW-1133">Transmembrane helix</keyword>
<keyword evidence="1" id="KW-0472">Membrane</keyword>
<dbReference type="HOGENOM" id="CLU_116587_2_0_11"/>
<organism evidence="3">
    <name type="scientific">Isoptericola variabilis (strain 225)</name>
    <dbReference type="NCBI Taxonomy" id="743718"/>
    <lineage>
        <taxon>Bacteria</taxon>
        <taxon>Bacillati</taxon>
        <taxon>Actinomycetota</taxon>
        <taxon>Actinomycetes</taxon>
        <taxon>Micrococcales</taxon>
        <taxon>Promicromonosporaceae</taxon>
        <taxon>Isoptericola</taxon>
    </lineage>
</organism>
<gene>
    <name evidence="2" type="ordered locus">Isova_1005</name>
</gene>
<protein>
    <submittedName>
        <fullName evidence="2">TadE family protein</fullName>
    </submittedName>
</protein>
<evidence type="ECO:0000313" key="2">
    <source>
        <dbReference type="EMBL" id="AEG43788.1"/>
    </source>
</evidence>
<dbReference type="EMBL" id="CP002810">
    <property type="protein sequence ID" value="AEG43788.1"/>
    <property type="molecule type" value="Genomic_DNA"/>
</dbReference>
<accession>F6FQB3</accession>
<evidence type="ECO:0000313" key="3">
    <source>
        <dbReference type="Proteomes" id="UP000009236"/>
    </source>
</evidence>
<keyword evidence="3" id="KW-1185">Reference proteome</keyword>